<dbReference type="Gene3D" id="2.60.40.420">
    <property type="entry name" value="Cupredoxins - blue copper proteins"/>
    <property type="match status" value="1"/>
</dbReference>
<dbReference type="GO" id="GO:0005886">
    <property type="term" value="C:plasma membrane"/>
    <property type="evidence" value="ECO:0007669"/>
    <property type="project" value="TreeGrafter"/>
</dbReference>
<dbReference type="InterPro" id="IPR008972">
    <property type="entry name" value="Cupredoxin"/>
</dbReference>
<reference evidence="6" key="1">
    <citation type="journal article" date="2025" name="Foods">
        <title>Unveiling the Microbial Signatures of Arabica Coffee Cherries: Insights into Ripeness Specific Diversity, Functional Traits, and Implications for Quality and Safety.</title>
        <authorList>
            <consortium name="RefSeq"/>
            <person name="Tenea G.N."/>
            <person name="Cifuentes V."/>
            <person name="Reyes P."/>
            <person name="Cevallos-Vallejos M."/>
        </authorList>
    </citation>
    <scope>NUCLEOTIDE SEQUENCE [LARGE SCALE GENOMIC DNA]</scope>
</reference>
<dbReference type="PROSITE" id="PS51485">
    <property type="entry name" value="PHYTOCYANIN"/>
    <property type="match status" value="1"/>
</dbReference>
<dbReference type="FunFam" id="2.60.40.420:FF:000034">
    <property type="entry name" value="Cupredoxin superfamily protein"/>
    <property type="match status" value="1"/>
</dbReference>
<keyword evidence="6" id="KW-1185">Reference proteome</keyword>
<accession>A0A6P6T303</accession>
<keyword evidence="1" id="KW-1015">Disulfide bond</keyword>
<dbReference type="SUPFAM" id="SSF49503">
    <property type="entry name" value="Cupredoxins"/>
    <property type="match status" value="1"/>
</dbReference>
<dbReference type="Proteomes" id="UP001652660">
    <property type="component" value="Chromosome 6e"/>
</dbReference>
<proteinExistence type="predicted"/>
<feature type="domain" description="Phytocyanin" evidence="5">
    <location>
        <begin position="29"/>
        <end position="128"/>
    </location>
</feature>
<protein>
    <submittedName>
        <fullName evidence="7">Umecyanin-like</fullName>
    </submittedName>
</protein>
<keyword evidence="2" id="KW-0325">Glycoprotein</keyword>
<reference evidence="7" key="2">
    <citation type="submission" date="2025-08" db="UniProtKB">
        <authorList>
            <consortium name="RefSeq"/>
        </authorList>
    </citation>
    <scope>IDENTIFICATION</scope>
    <source>
        <tissue evidence="7">Leaves</tissue>
    </source>
</reference>
<evidence type="ECO:0000313" key="6">
    <source>
        <dbReference type="Proteomes" id="UP001652660"/>
    </source>
</evidence>
<dbReference type="AlphaFoldDB" id="A0A6P6T303"/>
<evidence type="ECO:0000313" key="7">
    <source>
        <dbReference type="RefSeq" id="XP_027072693.1"/>
    </source>
</evidence>
<keyword evidence="4" id="KW-0472">Membrane</keyword>
<gene>
    <name evidence="7" type="primary">LOC113697313</name>
</gene>
<dbReference type="InterPro" id="IPR039391">
    <property type="entry name" value="Phytocyanin-like"/>
</dbReference>
<dbReference type="RefSeq" id="XP_027072693.1">
    <property type="nucleotide sequence ID" value="XM_027216892.2"/>
</dbReference>
<evidence type="ECO:0000256" key="4">
    <source>
        <dbReference type="SAM" id="Phobius"/>
    </source>
</evidence>
<sequence length="179" mass="18244">MAGAKDSLVVMEIMVVAAAALVVHTLAATTYHVGDTFGWQVPSGGYNYSNWAAQHTFVAGDSLVFDFTTGAHTAAQVVQNAYDNCNTANTISNQVNGPATFTLAAGTSYYICTLHCSQGQKLVVSVGSSAGTPSGSPAPRSSPGSGTFSPPPPPSSATPTRAVAAASLIFLSVFAAFFC</sequence>
<name>A0A6P6T303_COFAR</name>
<feature type="compositionally biased region" description="Low complexity" evidence="3">
    <location>
        <begin position="128"/>
        <end position="148"/>
    </location>
</feature>
<organism evidence="6 7">
    <name type="scientific">Coffea arabica</name>
    <name type="common">Arabian coffee</name>
    <dbReference type="NCBI Taxonomy" id="13443"/>
    <lineage>
        <taxon>Eukaryota</taxon>
        <taxon>Viridiplantae</taxon>
        <taxon>Streptophyta</taxon>
        <taxon>Embryophyta</taxon>
        <taxon>Tracheophyta</taxon>
        <taxon>Spermatophyta</taxon>
        <taxon>Magnoliopsida</taxon>
        <taxon>eudicotyledons</taxon>
        <taxon>Gunneridae</taxon>
        <taxon>Pentapetalae</taxon>
        <taxon>asterids</taxon>
        <taxon>lamiids</taxon>
        <taxon>Gentianales</taxon>
        <taxon>Rubiaceae</taxon>
        <taxon>Ixoroideae</taxon>
        <taxon>Gardenieae complex</taxon>
        <taxon>Bertiereae - Coffeeae clade</taxon>
        <taxon>Coffeeae</taxon>
        <taxon>Coffea</taxon>
    </lineage>
</organism>
<evidence type="ECO:0000256" key="2">
    <source>
        <dbReference type="ARBA" id="ARBA00023180"/>
    </source>
</evidence>
<evidence type="ECO:0000256" key="1">
    <source>
        <dbReference type="ARBA" id="ARBA00023157"/>
    </source>
</evidence>
<keyword evidence="4" id="KW-0812">Transmembrane</keyword>
<evidence type="ECO:0000259" key="5">
    <source>
        <dbReference type="PROSITE" id="PS51485"/>
    </source>
</evidence>
<dbReference type="OrthoDB" id="5421909at2759"/>
<feature type="transmembrane region" description="Helical" evidence="4">
    <location>
        <begin position="160"/>
        <end position="178"/>
    </location>
</feature>
<dbReference type="Pfam" id="PF02298">
    <property type="entry name" value="Cu_bind_like"/>
    <property type="match status" value="1"/>
</dbReference>
<dbReference type="InterPro" id="IPR003245">
    <property type="entry name" value="Phytocyanin_dom"/>
</dbReference>
<evidence type="ECO:0000256" key="3">
    <source>
        <dbReference type="SAM" id="MobiDB-lite"/>
    </source>
</evidence>
<dbReference type="PANTHER" id="PTHR33021:SF325">
    <property type="entry name" value="PHYTOCYANIN DOMAIN-CONTAINING PROTEIN"/>
    <property type="match status" value="1"/>
</dbReference>
<dbReference type="GeneID" id="113697313"/>
<dbReference type="PANTHER" id="PTHR33021">
    <property type="entry name" value="BLUE COPPER PROTEIN"/>
    <property type="match status" value="1"/>
</dbReference>
<feature type="region of interest" description="Disordered" evidence="3">
    <location>
        <begin position="128"/>
        <end position="157"/>
    </location>
</feature>
<keyword evidence="4" id="KW-1133">Transmembrane helix</keyword>
<feature type="transmembrane region" description="Helical" evidence="4">
    <location>
        <begin position="7"/>
        <end position="27"/>
    </location>
</feature>
<dbReference type="GO" id="GO:0009055">
    <property type="term" value="F:electron transfer activity"/>
    <property type="evidence" value="ECO:0007669"/>
    <property type="project" value="InterPro"/>
</dbReference>